<evidence type="ECO:0008006" key="3">
    <source>
        <dbReference type="Google" id="ProtNLM"/>
    </source>
</evidence>
<dbReference type="RefSeq" id="WP_163134243.1">
    <property type="nucleotide sequence ID" value="NZ_JAYDYW010000017.1"/>
</dbReference>
<reference evidence="1 2" key="2">
    <citation type="submission" date="2023-12" db="EMBL/GenBank/DDBJ databases">
        <authorList>
            <consortium name="Cladostephus spongiosus"/>
            <person name="Lorente B."/>
            <person name="Cabral C."/>
            <person name="Frias J."/>
            <person name="Faria J."/>
            <person name="Toubarro D."/>
        </authorList>
    </citation>
    <scope>NUCLEOTIDE SEQUENCE [LARGE SCALE GENOMIC DNA]</scope>
    <source>
        <strain evidence="1 2">ZMCS4</strain>
    </source>
</reference>
<comment type="caution">
    <text evidence="1">The sequence shown here is derived from an EMBL/GenBank/DDBJ whole genome shotgun (WGS) entry which is preliminary data.</text>
</comment>
<dbReference type="Gene3D" id="3.90.550.10">
    <property type="entry name" value="Spore Coat Polysaccharide Biosynthesis Protein SpsA, Chain A"/>
    <property type="match status" value="1"/>
</dbReference>
<evidence type="ECO:0000313" key="1">
    <source>
        <dbReference type="EMBL" id="MEE1676086.1"/>
    </source>
</evidence>
<protein>
    <recommendedName>
        <fullName evidence="3">Glycosyltransferase 2-like domain-containing protein</fullName>
    </recommendedName>
</protein>
<name>A0ABU7G9J0_9ALTE</name>
<proteinExistence type="predicted"/>
<dbReference type="Proteomes" id="UP001310248">
    <property type="component" value="Unassembled WGS sequence"/>
</dbReference>
<reference evidence="2" key="1">
    <citation type="submission" date="2023-07" db="EMBL/GenBank/DDBJ databases">
        <title>Draft genome sequence of Agarivorans aestuarii strain ZMCS4, a CAZymes producing bacteria isolated from the marine brown algae Clodostephus spongiosus.</title>
        <authorList>
            <person name="Lorente B."/>
            <person name="Cabral C."/>
            <person name="Frias J."/>
            <person name="Faria J."/>
            <person name="Toubarro D."/>
        </authorList>
    </citation>
    <scope>NUCLEOTIDE SEQUENCE [LARGE SCALE GENOMIC DNA]</scope>
    <source>
        <strain evidence="2">ZMCS4</strain>
    </source>
</reference>
<dbReference type="EMBL" id="JAYDYW010000017">
    <property type="protein sequence ID" value="MEE1676086.1"/>
    <property type="molecule type" value="Genomic_DNA"/>
</dbReference>
<dbReference type="InterPro" id="IPR029044">
    <property type="entry name" value="Nucleotide-diphossugar_trans"/>
</dbReference>
<evidence type="ECO:0000313" key="2">
    <source>
        <dbReference type="Proteomes" id="UP001310248"/>
    </source>
</evidence>
<gene>
    <name evidence="1" type="ORF">SNR37_001413</name>
</gene>
<dbReference type="CDD" id="cd00761">
    <property type="entry name" value="Glyco_tranf_GTA_type"/>
    <property type="match status" value="1"/>
</dbReference>
<keyword evidence="2" id="KW-1185">Reference proteome</keyword>
<sequence length="229" mass="26498">MSVCAVLLSYKRPQNMDKIIRRILDSKYIDKIVLSNNNPEVCIEEWLNLDDYEVEIINQPIPTLYTMRWQVASEQQHDFFFCPDDDLYLTGSQIDQLIEELFANPSVPHGVVGQLKCYRNGQPFLDSDVGRVNCEIDILNRTYFFTKQQVLRTLELAKELGYEDINSTRFMDDVLLSFSGDSRPIIHHVGDLDSCETSVQKGVATWREDNFIDTRVEGYMKLQAITGRN</sequence>
<dbReference type="SUPFAM" id="SSF53448">
    <property type="entry name" value="Nucleotide-diphospho-sugar transferases"/>
    <property type="match status" value="1"/>
</dbReference>
<organism evidence="1 2">
    <name type="scientific">Agarivorans aestuarii</name>
    <dbReference type="NCBI Taxonomy" id="1563703"/>
    <lineage>
        <taxon>Bacteria</taxon>
        <taxon>Pseudomonadati</taxon>
        <taxon>Pseudomonadota</taxon>
        <taxon>Gammaproteobacteria</taxon>
        <taxon>Alteromonadales</taxon>
        <taxon>Alteromonadaceae</taxon>
        <taxon>Agarivorans</taxon>
    </lineage>
</organism>
<accession>A0ABU7G9J0</accession>